<proteinExistence type="predicted"/>
<protein>
    <submittedName>
        <fullName evidence="1">2-oxo-hepta-3-ene-1,7-dioic acid hydratase</fullName>
    </submittedName>
</protein>
<dbReference type="InterPro" id="IPR036663">
    <property type="entry name" value="Fumarylacetoacetase_C_sf"/>
</dbReference>
<gene>
    <name evidence="1" type="ORF">COO09_22595</name>
</gene>
<evidence type="ECO:0000313" key="1">
    <source>
        <dbReference type="EMBL" id="PCE39987.1"/>
    </source>
</evidence>
<dbReference type="GO" id="GO:0008684">
    <property type="term" value="F:2-oxopent-4-enoate hydratase activity"/>
    <property type="evidence" value="ECO:0007669"/>
    <property type="project" value="TreeGrafter"/>
</dbReference>
<name>A0A2A4FP95_9SPHN</name>
<dbReference type="SUPFAM" id="SSF56529">
    <property type="entry name" value="FAH"/>
    <property type="match status" value="1"/>
</dbReference>
<comment type="caution">
    <text evidence="1">The sequence shown here is derived from an EMBL/GenBank/DDBJ whole genome shotgun (WGS) entry which is preliminary data.</text>
</comment>
<dbReference type="AlphaFoldDB" id="A0A2A4FP95"/>
<reference evidence="1 2" key="1">
    <citation type="submission" date="2017-09" db="EMBL/GenBank/DDBJ databases">
        <title>The Catabolism of 3,6-Dichlorosalicylic acid is Initiated by the Cytochrome P450 Monooxygenase DsmABC in Rhizorhabdus dicambivorans Ndbn-20.</title>
        <authorList>
            <person name="Na L."/>
        </authorList>
    </citation>
    <scope>NUCLEOTIDE SEQUENCE [LARGE SCALE GENOMIC DNA]</scope>
    <source>
        <strain evidence="1 2">Ndbn-20m</strain>
    </source>
</reference>
<accession>A0A2A4FP95</accession>
<dbReference type="OrthoDB" id="9792137at2"/>
<dbReference type="PANTHER" id="PTHR30143">
    <property type="entry name" value="ACID HYDRATASE"/>
    <property type="match status" value="1"/>
</dbReference>
<organism evidence="1 2">
    <name type="scientific">Rhizorhabdus dicambivorans</name>
    <dbReference type="NCBI Taxonomy" id="1850238"/>
    <lineage>
        <taxon>Bacteria</taxon>
        <taxon>Pseudomonadati</taxon>
        <taxon>Pseudomonadota</taxon>
        <taxon>Alphaproteobacteria</taxon>
        <taxon>Sphingomonadales</taxon>
        <taxon>Sphingomonadaceae</taxon>
        <taxon>Rhizorhabdus</taxon>
    </lineage>
</organism>
<sequence>MAMLDLAGRQALIAELDAARRTRSSVALPRARHPELTLETAYAVQQDWVAARIAGEGRRAIGYKVALTTRGLQRAFGADQPVFGVLLDDMEFDEATPIPMDRFVAPKVEMELCFRMAKRLAGPCSEADAIAAIDWIAPAIEILDSRTVMFDPASGQARSAIDIVADAGGAAGFVVSPLRMTPGDTDLSRIGAVLYHNGEAEDSGLFPLVFGRPERALTWLAGALAEQGRAIEAGDMVLSGSVIKPYPVARGDRFEFDYGPHGTIALRFE</sequence>
<dbReference type="Proteomes" id="UP000218934">
    <property type="component" value="Unassembled WGS sequence"/>
</dbReference>
<dbReference type="PANTHER" id="PTHR30143:SF0">
    <property type="entry name" value="2-KETO-4-PENTENOATE HYDRATASE"/>
    <property type="match status" value="1"/>
</dbReference>
<dbReference type="Gene3D" id="3.90.850.10">
    <property type="entry name" value="Fumarylacetoacetase-like, C-terminal domain"/>
    <property type="match status" value="1"/>
</dbReference>
<dbReference type="GO" id="GO:0005737">
    <property type="term" value="C:cytoplasm"/>
    <property type="evidence" value="ECO:0007669"/>
    <property type="project" value="TreeGrafter"/>
</dbReference>
<dbReference type="RefSeq" id="WP_083216125.1">
    <property type="nucleotide sequence ID" value="NZ_CP023449.1"/>
</dbReference>
<dbReference type="EMBL" id="NWUF01000038">
    <property type="protein sequence ID" value="PCE39987.1"/>
    <property type="molecule type" value="Genomic_DNA"/>
</dbReference>
<keyword evidence="2" id="KW-1185">Reference proteome</keyword>
<evidence type="ECO:0000313" key="2">
    <source>
        <dbReference type="Proteomes" id="UP000218934"/>
    </source>
</evidence>
<dbReference type="InterPro" id="IPR050772">
    <property type="entry name" value="Hydratase-Decarb/MhpD_sf"/>
</dbReference>